<evidence type="ECO:0000256" key="9">
    <source>
        <dbReference type="ARBA" id="ARBA00023235"/>
    </source>
</evidence>
<accession>A0ABP4IX72</accession>
<evidence type="ECO:0000313" key="12">
    <source>
        <dbReference type="EMBL" id="GAA1398888.1"/>
    </source>
</evidence>
<dbReference type="InterPro" id="IPR001509">
    <property type="entry name" value="Epimerase_deHydtase"/>
</dbReference>
<protein>
    <recommendedName>
        <fullName evidence="6 10">UDP-glucose 4-epimerase</fullName>
        <ecNumber evidence="5 10">5.1.3.2</ecNumber>
    </recommendedName>
</protein>
<reference evidence="13" key="1">
    <citation type="journal article" date="2019" name="Int. J. Syst. Evol. Microbiol.">
        <title>The Global Catalogue of Microorganisms (GCM) 10K type strain sequencing project: providing services to taxonomists for standard genome sequencing and annotation.</title>
        <authorList>
            <consortium name="The Broad Institute Genomics Platform"/>
            <consortium name="The Broad Institute Genome Sequencing Center for Infectious Disease"/>
            <person name="Wu L."/>
            <person name="Ma J."/>
        </authorList>
    </citation>
    <scope>NUCLEOTIDE SEQUENCE [LARGE SCALE GENOMIC DNA]</scope>
    <source>
        <strain evidence="13">JCM 11896</strain>
    </source>
</reference>
<dbReference type="Gene3D" id="3.40.50.720">
    <property type="entry name" value="NAD(P)-binding Rossmann-like Domain"/>
    <property type="match status" value="1"/>
</dbReference>
<organism evidence="12 13">
    <name type="scientific">Pseudonocardia kongjuensis</name>
    <dbReference type="NCBI Taxonomy" id="102227"/>
    <lineage>
        <taxon>Bacteria</taxon>
        <taxon>Bacillati</taxon>
        <taxon>Actinomycetota</taxon>
        <taxon>Actinomycetes</taxon>
        <taxon>Pseudonocardiales</taxon>
        <taxon>Pseudonocardiaceae</taxon>
        <taxon>Pseudonocardia</taxon>
    </lineage>
</organism>
<dbReference type="RefSeq" id="WP_344027422.1">
    <property type="nucleotide sequence ID" value="NZ_BAAAJK010000042.1"/>
</dbReference>
<evidence type="ECO:0000256" key="10">
    <source>
        <dbReference type="RuleBase" id="RU366046"/>
    </source>
</evidence>
<evidence type="ECO:0000259" key="11">
    <source>
        <dbReference type="Pfam" id="PF01370"/>
    </source>
</evidence>
<feature type="domain" description="NAD-dependent epimerase/dehydratase" evidence="11">
    <location>
        <begin position="5"/>
        <end position="263"/>
    </location>
</feature>
<dbReference type="EMBL" id="BAAAJK010000042">
    <property type="protein sequence ID" value="GAA1398888.1"/>
    <property type="molecule type" value="Genomic_DNA"/>
</dbReference>
<evidence type="ECO:0000313" key="13">
    <source>
        <dbReference type="Proteomes" id="UP001501414"/>
    </source>
</evidence>
<keyword evidence="13" id="KW-1185">Reference proteome</keyword>
<sequence length="340" mass="36800">MPHTVLVTGGAGFIGSHTVVELLDHGHEVIVLDDHSNSSPYALDAVTKLAGRPLAAVYRADLRDRGALDAIFTSHDIDSVIHFAAKKAVGESGRIPLEYYDINVGGTITLLRTMHDHGVHRLVFSSSCSIYGDTTTVPLAEDEPAGPTNPYARTKHLCEQLLADTCARHGELSVIALRYFNPIGAHPSGLLGEDPTGVPNNVLPYMAQVAVGRLTELPVFGADYATPDGTCVRDYIHVVDVADGHRVALDHLDEPGLSVFNLGTGSGASVRELLAEFSRAVGREIPHRVESRRAGDVPVLIADPSRVATAWGWRTTRDLRQMCADAWRFQQSHPRGYQPL</sequence>
<dbReference type="PANTHER" id="PTHR43725:SF47">
    <property type="entry name" value="UDP-GLUCOSE 4-EPIMERASE"/>
    <property type="match status" value="1"/>
</dbReference>
<dbReference type="Pfam" id="PF01370">
    <property type="entry name" value="Epimerase"/>
    <property type="match status" value="1"/>
</dbReference>
<dbReference type="NCBIfam" id="NF007956">
    <property type="entry name" value="PRK10675.1"/>
    <property type="match status" value="1"/>
</dbReference>
<comment type="subunit">
    <text evidence="10">Homodimer.</text>
</comment>
<evidence type="ECO:0000256" key="1">
    <source>
        <dbReference type="ARBA" id="ARBA00000083"/>
    </source>
</evidence>
<comment type="caution">
    <text evidence="12">The sequence shown here is derived from an EMBL/GenBank/DDBJ whole genome shotgun (WGS) entry which is preliminary data.</text>
</comment>
<dbReference type="InterPro" id="IPR005886">
    <property type="entry name" value="UDP_G4E"/>
</dbReference>
<gene>
    <name evidence="12" type="primary">galE_1</name>
    <name evidence="12" type="ORF">GCM10009613_53680</name>
</gene>
<keyword evidence="7 10" id="KW-0520">NAD</keyword>
<dbReference type="NCBIfam" id="TIGR01179">
    <property type="entry name" value="galE"/>
    <property type="match status" value="1"/>
</dbReference>
<name>A0ABP4IX72_9PSEU</name>
<evidence type="ECO:0000256" key="2">
    <source>
        <dbReference type="ARBA" id="ARBA00001911"/>
    </source>
</evidence>
<evidence type="ECO:0000256" key="8">
    <source>
        <dbReference type="ARBA" id="ARBA00023144"/>
    </source>
</evidence>
<dbReference type="EC" id="5.1.3.2" evidence="5 10"/>
<comment type="pathway">
    <text evidence="3 10">Carbohydrate metabolism; galactose metabolism.</text>
</comment>
<keyword evidence="9 10" id="KW-0413">Isomerase</keyword>
<evidence type="ECO:0000256" key="5">
    <source>
        <dbReference type="ARBA" id="ARBA00013189"/>
    </source>
</evidence>
<dbReference type="Proteomes" id="UP001501414">
    <property type="component" value="Unassembled WGS sequence"/>
</dbReference>
<keyword evidence="8" id="KW-0299">Galactose metabolism</keyword>
<evidence type="ECO:0000256" key="6">
    <source>
        <dbReference type="ARBA" id="ARBA00018569"/>
    </source>
</evidence>
<comment type="catalytic activity">
    <reaction evidence="1 10">
        <text>UDP-alpha-D-glucose = UDP-alpha-D-galactose</text>
        <dbReference type="Rhea" id="RHEA:22168"/>
        <dbReference type="ChEBI" id="CHEBI:58885"/>
        <dbReference type="ChEBI" id="CHEBI:66914"/>
        <dbReference type="EC" id="5.1.3.2"/>
    </reaction>
</comment>
<dbReference type="CDD" id="cd05247">
    <property type="entry name" value="UDP_G4E_1_SDR_e"/>
    <property type="match status" value="1"/>
</dbReference>
<dbReference type="SUPFAM" id="SSF51735">
    <property type="entry name" value="NAD(P)-binding Rossmann-fold domains"/>
    <property type="match status" value="1"/>
</dbReference>
<comment type="similarity">
    <text evidence="4 10">Belongs to the NAD(P)-dependent epimerase/dehydratase family.</text>
</comment>
<dbReference type="InterPro" id="IPR036291">
    <property type="entry name" value="NAD(P)-bd_dom_sf"/>
</dbReference>
<proteinExistence type="inferred from homology"/>
<keyword evidence="10" id="KW-0119">Carbohydrate metabolism</keyword>
<evidence type="ECO:0000256" key="7">
    <source>
        <dbReference type="ARBA" id="ARBA00023027"/>
    </source>
</evidence>
<comment type="cofactor">
    <cofactor evidence="2 10">
        <name>NAD(+)</name>
        <dbReference type="ChEBI" id="CHEBI:57540"/>
    </cofactor>
</comment>
<evidence type="ECO:0000256" key="3">
    <source>
        <dbReference type="ARBA" id="ARBA00004947"/>
    </source>
</evidence>
<dbReference type="PANTHER" id="PTHR43725">
    <property type="entry name" value="UDP-GLUCOSE 4-EPIMERASE"/>
    <property type="match status" value="1"/>
</dbReference>
<dbReference type="Gene3D" id="3.90.25.10">
    <property type="entry name" value="UDP-galactose 4-epimerase, domain 1"/>
    <property type="match status" value="1"/>
</dbReference>
<evidence type="ECO:0000256" key="4">
    <source>
        <dbReference type="ARBA" id="ARBA00007637"/>
    </source>
</evidence>